<dbReference type="EMBL" id="BDGG01000022">
    <property type="protein sequence ID" value="GAV09434.1"/>
    <property type="molecule type" value="Genomic_DNA"/>
</dbReference>
<name>A0A1D1WBD5_RAMVA</name>
<evidence type="ECO:0000256" key="2">
    <source>
        <dbReference type="SAM" id="MobiDB-lite"/>
    </source>
</evidence>
<dbReference type="InterPro" id="IPR012677">
    <property type="entry name" value="Nucleotide-bd_a/b_plait_sf"/>
</dbReference>
<dbReference type="GO" id="GO:0003723">
    <property type="term" value="F:RNA binding"/>
    <property type="evidence" value="ECO:0007669"/>
    <property type="project" value="UniProtKB-UniRule"/>
</dbReference>
<feature type="domain" description="RRM" evidence="3">
    <location>
        <begin position="540"/>
        <end position="634"/>
    </location>
</feature>
<sequence>MEMAIGDATVHHFQPNAAFAPALPANPYQLNGMAVHFGPLPPPPPPPLFYCPPSAQGSTSPFSQALFSAGAAPPPPPLPLIFRHQAPLQVGDASSEPEVVASQPPMGTSASLTPPPNSPSKTHPGGSKETGQEIEFDLIRKDFHNKLREAFKSDKPHSRSKILGISHAAVRKSYLYKVVEKALARQMDKTIIKRDCKQLRACVYLVDAIVSLARKRFGPKKERFSARLLAPTLGFLERAMSMTPAPEMLLLSVDNSQAAEEAAKKEKKKTSEFHKAKRECLRMVWCWMDKQYFATSPSSATELQSFYGKWSVHYPELQALQSTLVKRQGKSPSKSGKAGKNKSPRLPSSSSSSKARKKTNTSKELPFPVKMSSPLPPEVLPLDEEEGGPMSELEAKVQALARAGRLPFFSQSQLPLLPPPPAALPVSAALLRTPPMPNSTAQPQQWRPAVVPSQTSQQLKSSPSNTTALPRSLGQGSQVGAQLAALCAVAQKVMSQEQVLKRTPTPPPPLLPRLDPFLFLEKWQGFTPRPRPNHFTVVTSLLSLSNLPRSEDSKEQEETIRRLFGHYGAVRHISLKQRSAIIKMETRSQALKAKRAIVDQQTYSRHNTLQHAAAESQLLTLIRNKKVQLEWHPTNWMKLKCLPYWENIPHGAAFVPYTVCNVDTLTHFRCLSTFDQEKFKEFAANIAKEKDAIIVPNSLPTEQASRDSYQALTEAIFKSTLSPGYGRTNSR</sequence>
<feature type="compositionally biased region" description="Polar residues" evidence="2">
    <location>
        <begin position="452"/>
        <end position="473"/>
    </location>
</feature>
<evidence type="ECO:0000256" key="1">
    <source>
        <dbReference type="PROSITE-ProRule" id="PRU00176"/>
    </source>
</evidence>
<comment type="caution">
    <text evidence="4">The sequence shown here is derived from an EMBL/GenBank/DDBJ whole genome shotgun (WGS) entry which is preliminary data.</text>
</comment>
<evidence type="ECO:0000313" key="5">
    <source>
        <dbReference type="Proteomes" id="UP000186922"/>
    </source>
</evidence>
<keyword evidence="1" id="KW-0694">RNA-binding</keyword>
<proteinExistence type="predicted"/>
<reference evidence="4 5" key="1">
    <citation type="journal article" date="2016" name="Nat. Commun.">
        <title>Extremotolerant tardigrade genome and improved radiotolerance of human cultured cells by tardigrade-unique protein.</title>
        <authorList>
            <person name="Hashimoto T."/>
            <person name="Horikawa D.D."/>
            <person name="Saito Y."/>
            <person name="Kuwahara H."/>
            <person name="Kozuka-Hata H."/>
            <person name="Shin-I T."/>
            <person name="Minakuchi Y."/>
            <person name="Ohishi K."/>
            <person name="Motoyama A."/>
            <person name="Aizu T."/>
            <person name="Enomoto A."/>
            <person name="Kondo K."/>
            <person name="Tanaka S."/>
            <person name="Hara Y."/>
            <person name="Koshikawa S."/>
            <person name="Sagara H."/>
            <person name="Miura T."/>
            <person name="Yokobori S."/>
            <person name="Miyagawa K."/>
            <person name="Suzuki Y."/>
            <person name="Kubo T."/>
            <person name="Oyama M."/>
            <person name="Kohara Y."/>
            <person name="Fujiyama A."/>
            <person name="Arakawa K."/>
            <person name="Katayama T."/>
            <person name="Toyoda A."/>
            <person name="Kunieda T."/>
        </authorList>
    </citation>
    <scope>NUCLEOTIDE SEQUENCE [LARGE SCALE GENOMIC DNA]</scope>
    <source>
        <strain evidence="4 5">YOKOZUNA-1</strain>
    </source>
</reference>
<dbReference type="Proteomes" id="UP000186922">
    <property type="component" value="Unassembled WGS sequence"/>
</dbReference>
<dbReference type="SUPFAM" id="SSF54928">
    <property type="entry name" value="RNA-binding domain, RBD"/>
    <property type="match status" value="1"/>
</dbReference>
<dbReference type="PROSITE" id="PS50102">
    <property type="entry name" value="RRM"/>
    <property type="match status" value="1"/>
</dbReference>
<dbReference type="OrthoDB" id="10648650at2759"/>
<evidence type="ECO:0000313" key="4">
    <source>
        <dbReference type="EMBL" id="GAV09434.1"/>
    </source>
</evidence>
<dbReference type="InterPro" id="IPR035979">
    <property type="entry name" value="RBD_domain_sf"/>
</dbReference>
<organism evidence="4 5">
    <name type="scientific">Ramazzottius varieornatus</name>
    <name type="common">Water bear</name>
    <name type="synonym">Tardigrade</name>
    <dbReference type="NCBI Taxonomy" id="947166"/>
    <lineage>
        <taxon>Eukaryota</taxon>
        <taxon>Metazoa</taxon>
        <taxon>Ecdysozoa</taxon>
        <taxon>Tardigrada</taxon>
        <taxon>Eutardigrada</taxon>
        <taxon>Parachela</taxon>
        <taxon>Hypsibioidea</taxon>
        <taxon>Ramazzottiidae</taxon>
        <taxon>Ramazzottius</taxon>
    </lineage>
</organism>
<feature type="region of interest" description="Disordered" evidence="2">
    <location>
        <begin position="324"/>
        <end position="389"/>
    </location>
</feature>
<evidence type="ECO:0000259" key="3">
    <source>
        <dbReference type="PROSITE" id="PS50102"/>
    </source>
</evidence>
<dbReference type="Gene3D" id="3.30.70.330">
    <property type="match status" value="1"/>
</dbReference>
<accession>A0A1D1WBD5</accession>
<keyword evidence="5" id="KW-1185">Reference proteome</keyword>
<gene>
    <name evidence="4" type="primary">RvY_18980-1</name>
    <name evidence="4" type="synonym">RvY_18980.1</name>
    <name evidence="4" type="ORF">RvY_18980</name>
</gene>
<feature type="compositionally biased region" description="Low complexity" evidence="2">
    <location>
        <begin position="344"/>
        <end position="353"/>
    </location>
</feature>
<feature type="region of interest" description="Disordered" evidence="2">
    <location>
        <begin position="433"/>
        <end position="473"/>
    </location>
</feature>
<feature type="region of interest" description="Disordered" evidence="2">
    <location>
        <begin position="91"/>
        <end position="131"/>
    </location>
</feature>
<dbReference type="InterPro" id="IPR000504">
    <property type="entry name" value="RRM_dom"/>
</dbReference>
<protein>
    <recommendedName>
        <fullName evidence="3">RRM domain-containing protein</fullName>
    </recommendedName>
</protein>
<dbReference type="AlphaFoldDB" id="A0A1D1WBD5"/>